<keyword evidence="8 12" id="KW-0472">Membrane</keyword>
<reference evidence="16" key="1">
    <citation type="journal article" date="2011" name="Proc. Natl. Acad. Sci. U.S.A.">
        <title>Obligate biotrophy features unraveled by the genomic analysis of rust fungi.</title>
        <authorList>
            <person name="Duplessis S."/>
            <person name="Cuomo C.A."/>
            <person name="Lin Y.-C."/>
            <person name="Aerts A."/>
            <person name="Tisserant E."/>
            <person name="Veneault-Fourrey C."/>
            <person name="Joly D.L."/>
            <person name="Hacquard S."/>
            <person name="Amselem J."/>
            <person name="Cantarel B.L."/>
            <person name="Chiu R."/>
            <person name="Coutinho P.M."/>
            <person name="Feau N."/>
            <person name="Field M."/>
            <person name="Frey P."/>
            <person name="Gelhaye E."/>
            <person name="Goldberg J."/>
            <person name="Grabherr M.G."/>
            <person name="Kodira C.D."/>
            <person name="Kohler A."/>
            <person name="Kuees U."/>
            <person name="Lindquist E.A."/>
            <person name="Lucas S.M."/>
            <person name="Mago R."/>
            <person name="Mauceli E."/>
            <person name="Morin E."/>
            <person name="Murat C."/>
            <person name="Pangilinan J.L."/>
            <person name="Park R."/>
            <person name="Pearson M."/>
            <person name="Quesneville H."/>
            <person name="Rouhier N."/>
            <person name="Sakthikumar S."/>
            <person name="Salamov A.A."/>
            <person name="Schmutz J."/>
            <person name="Selles B."/>
            <person name="Shapiro H."/>
            <person name="Tanguay P."/>
            <person name="Tuskan G.A."/>
            <person name="Henrissat B."/>
            <person name="Van de Peer Y."/>
            <person name="Rouze P."/>
            <person name="Ellis J.G."/>
            <person name="Dodds P.N."/>
            <person name="Schein J.E."/>
            <person name="Zhong S."/>
            <person name="Hamelin R.C."/>
            <person name="Grigoriev I.V."/>
            <person name="Szabo L.J."/>
            <person name="Martin F."/>
        </authorList>
    </citation>
    <scope>NUCLEOTIDE SEQUENCE [LARGE SCALE GENOMIC DNA]</scope>
    <source>
        <strain evidence="16">98AG31 / pathotype 3-4-7</strain>
    </source>
</reference>
<evidence type="ECO:0000256" key="13">
    <source>
        <dbReference type="SAM" id="MobiDB-lite"/>
    </source>
</evidence>
<dbReference type="STRING" id="747676.F4RL28"/>
<evidence type="ECO:0000313" key="16">
    <source>
        <dbReference type="Proteomes" id="UP000001072"/>
    </source>
</evidence>
<evidence type="ECO:0000256" key="7">
    <source>
        <dbReference type="ARBA" id="ARBA00022989"/>
    </source>
</evidence>
<feature type="compositionally biased region" description="Low complexity" evidence="13">
    <location>
        <begin position="24"/>
        <end position="34"/>
    </location>
</feature>
<evidence type="ECO:0000256" key="5">
    <source>
        <dbReference type="ARBA" id="ARBA00022679"/>
    </source>
</evidence>
<dbReference type="PANTHER" id="PTHR22914">
    <property type="entry name" value="CHITIN SYNTHASE"/>
    <property type="match status" value="1"/>
</dbReference>
<dbReference type="HOGENOM" id="CLU_004760_3_1_1"/>
<dbReference type="RefSeq" id="XP_007409898.1">
    <property type="nucleotide sequence ID" value="XM_007409836.1"/>
</dbReference>
<dbReference type="CDD" id="cd04190">
    <property type="entry name" value="Chitin_synth_C"/>
    <property type="match status" value="1"/>
</dbReference>
<evidence type="ECO:0000256" key="2">
    <source>
        <dbReference type="ARBA" id="ARBA00012543"/>
    </source>
</evidence>
<feature type="region of interest" description="Disordered" evidence="13">
    <location>
        <begin position="1"/>
        <end position="125"/>
    </location>
</feature>
<evidence type="ECO:0000256" key="6">
    <source>
        <dbReference type="ARBA" id="ARBA00022692"/>
    </source>
</evidence>
<dbReference type="GO" id="GO:0005886">
    <property type="term" value="C:plasma membrane"/>
    <property type="evidence" value="ECO:0007669"/>
    <property type="project" value="UniProtKB-SubCell"/>
</dbReference>
<comment type="function">
    <text evidence="10 12">Polymerizes chitin, a structural polymer of the cell wall and septum, by transferring the sugar moiety of UDP-GlcNAc to the non-reducing end of the growing chitin polymer.</text>
</comment>
<protein>
    <recommendedName>
        <fullName evidence="2 12">Chitin synthase</fullName>
        <ecNumber evidence="2 12">2.4.1.16</ecNumber>
    </recommendedName>
</protein>
<dbReference type="eggNOG" id="KOG2571">
    <property type="taxonomic scope" value="Eukaryota"/>
</dbReference>
<keyword evidence="16" id="KW-1185">Reference proteome</keyword>
<dbReference type="AlphaFoldDB" id="F4RL28"/>
<gene>
    <name evidence="15" type="ORF">MELLADRAFT_86246</name>
</gene>
<feature type="domain" description="Chitin synthase N-terminal" evidence="14">
    <location>
        <begin position="137"/>
        <end position="208"/>
    </location>
</feature>
<evidence type="ECO:0000256" key="1">
    <source>
        <dbReference type="ARBA" id="ARBA00004651"/>
    </source>
</evidence>
<feature type="transmembrane region" description="Helical" evidence="12">
    <location>
        <begin position="623"/>
        <end position="643"/>
    </location>
</feature>
<dbReference type="VEuPathDB" id="FungiDB:MELLADRAFT_86246"/>
<comment type="catalytic activity">
    <reaction evidence="12">
        <text>[(1-&gt;4)-N-acetyl-beta-D-glucosaminyl](n) + UDP-N-acetyl-alpha-D-glucosamine = [(1-&gt;4)-N-acetyl-beta-D-glucosaminyl](n+1) + UDP + H(+)</text>
        <dbReference type="Rhea" id="RHEA:16637"/>
        <dbReference type="Rhea" id="RHEA-COMP:9593"/>
        <dbReference type="Rhea" id="RHEA-COMP:9595"/>
        <dbReference type="ChEBI" id="CHEBI:15378"/>
        <dbReference type="ChEBI" id="CHEBI:17029"/>
        <dbReference type="ChEBI" id="CHEBI:57705"/>
        <dbReference type="ChEBI" id="CHEBI:58223"/>
        <dbReference type="EC" id="2.4.1.16"/>
    </reaction>
</comment>
<sequence length="907" mass="101392">MSYQQSYPSQPPRSHSPNPPYPSSPGRSPSRNGAPPAPYEQYYHPTQSPPLGPYHSQSHLDHSQSQVFYPEESGEKVPLTSTAAPLAGYPQPHLHHQHSQTRLQYPPHQGFSQSSPSIAASEDDWRRRARPIQRGITRRVKLTQGNFINDYPVPKAISNSVEQKYKQQAGDSKEFTHLRYAAATCDPDDFTPMNGWKLRSARDDRETELLIAVTYYNEDKILFARTMHGVMMNIRDICRSNSKFWNGKGGGEDGKKTGEGWKRIVVSLIFDGIGPCDKNVLDVLSTIGVYQDGLMKKEIDGKETVAHIFEYTTQLSIDSKPSLVAPVLEASAEAAKSNLVPVQLIFCLKQKNAKKINSHRWLFNAIAKQLKPEVCILIDAGTKPGKRSLYYLWQAFHNNRNLGGACGEIYAMLKSGKKLLNPLVAAQNFEYKMSNILDKPLESAFGYVSVLPGAFSAYRYAALQGRPLQQYFHGDHTLADRLGKKGVNGMGIFTKNMFLAEDRILCFELVAKANDAWVLSYVKEAKGETDVPEQAAELISQRRRWLNGSFAASVYATIHFFRFYKSGHNPIRLLMFHIQALFNLAQLVFTWFAPANLWLTFSIIIALLPHNGIFLFKDEVITHWVNLSCQWVYLGALALQFVLALGNRPKGEQTTYVICLVIFGILSYYLLACAALLTVKAFSSIDFDGSPTIKEKFTVLISGTNGVLLAALVSTYGIYLIASILYADPWHMLSSFPQYMALAPSFTNVLNVYAFCNLHDVSWGTKGSDKADALPSVQSSKEKTEEAATVADVVRTEEDLDANFKTVVGRAISAWDAVEVRERPTEDDGNKTFRTRLVSVWMLSNAALAVAIANVNGLNTSVSDEEKKQSTYFNIILWSTFGLSAVRFIGSVYFWLVRNSTRCCKKT</sequence>
<evidence type="ECO:0000259" key="14">
    <source>
        <dbReference type="Pfam" id="PF08407"/>
    </source>
</evidence>
<feature type="transmembrane region" description="Helical" evidence="12">
    <location>
        <begin position="699"/>
        <end position="727"/>
    </location>
</feature>
<keyword evidence="7 12" id="KW-1133">Transmembrane helix</keyword>
<dbReference type="EC" id="2.4.1.16" evidence="2 12"/>
<dbReference type="EMBL" id="GL883106">
    <property type="protein sequence ID" value="EGG06938.1"/>
    <property type="molecule type" value="Genomic_DNA"/>
</dbReference>
<dbReference type="InterPro" id="IPR004835">
    <property type="entry name" value="Chitin_synth"/>
</dbReference>
<feature type="transmembrane region" description="Helical" evidence="12">
    <location>
        <begin position="655"/>
        <end position="679"/>
    </location>
</feature>
<dbReference type="KEGG" id="mlr:MELLADRAFT_86246"/>
<name>F4RL28_MELLP</name>
<evidence type="ECO:0000256" key="3">
    <source>
        <dbReference type="ARBA" id="ARBA00022475"/>
    </source>
</evidence>
<dbReference type="PANTHER" id="PTHR22914:SF11">
    <property type="entry name" value="CHITIN SYNTHASE B"/>
    <property type="match status" value="1"/>
</dbReference>
<keyword evidence="4 12" id="KW-0328">Glycosyltransferase</keyword>
<evidence type="ECO:0000256" key="9">
    <source>
        <dbReference type="ARBA" id="ARBA00023316"/>
    </source>
</evidence>
<keyword evidence="3 12" id="KW-1003">Cell membrane</keyword>
<evidence type="ECO:0000256" key="12">
    <source>
        <dbReference type="RuleBase" id="RU366040"/>
    </source>
</evidence>
<dbReference type="Proteomes" id="UP000001072">
    <property type="component" value="Unassembled WGS sequence"/>
</dbReference>
<dbReference type="InterPro" id="IPR013616">
    <property type="entry name" value="Chitin_synth_N"/>
</dbReference>
<feature type="transmembrane region" description="Helical" evidence="12">
    <location>
        <begin position="545"/>
        <end position="561"/>
    </location>
</feature>
<evidence type="ECO:0000256" key="8">
    <source>
        <dbReference type="ARBA" id="ARBA00023136"/>
    </source>
</evidence>
<dbReference type="GO" id="GO:0006031">
    <property type="term" value="P:chitin biosynthetic process"/>
    <property type="evidence" value="ECO:0007669"/>
    <property type="project" value="UniProtKB-UniRule"/>
</dbReference>
<dbReference type="InParanoid" id="F4RL28"/>
<evidence type="ECO:0000313" key="15">
    <source>
        <dbReference type="EMBL" id="EGG06938.1"/>
    </source>
</evidence>
<dbReference type="GO" id="GO:0004100">
    <property type="term" value="F:chitin synthase activity"/>
    <property type="evidence" value="ECO:0007669"/>
    <property type="project" value="UniProtKB-UniRule"/>
</dbReference>
<comment type="subcellular location">
    <subcellularLocation>
        <location evidence="1 12">Cell membrane</location>
        <topology evidence="1 12">Multi-pass membrane protein</topology>
    </subcellularLocation>
</comment>
<dbReference type="Pfam" id="PF08407">
    <property type="entry name" value="Chitin_synth_1N"/>
    <property type="match status" value="1"/>
</dbReference>
<feature type="transmembrane region" description="Helical" evidence="12">
    <location>
        <begin position="875"/>
        <end position="896"/>
    </location>
</feature>
<dbReference type="OrthoDB" id="26569at2759"/>
<dbReference type="GeneID" id="18934123"/>
<keyword evidence="5 12" id="KW-0808">Transferase</keyword>
<evidence type="ECO:0000256" key="4">
    <source>
        <dbReference type="ARBA" id="ARBA00022676"/>
    </source>
</evidence>
<dbReference type="SUPFAM" id="SSF53448">
    <property type="entry name" value="Nucleotide-diphospho-sugar transferases"/>
    <property type="match status" value="1"/>
</dbReference>
<evidence type="ECO:0000256" key="10">
    <source>
        <dbReference type="ARBA" id="ARBA00024009"/>
    </source>
</evidence>
<proteinExistence type="inferred from homology"/>
<dbReference type="InterPro" id="IPR029044">
    <property type="entry name" value="Nucleotide-diphossugar_trans"/>
</dbReference>
<accession>F4RL28</accession>
<dbReference type="GO" id="GO:0030428">
    <property type="term" value="C:cell septum"/>
    <property type="evidence" value="ECO:0007669"/>
    <property type="project" value="TreeGrafter"/>
</dbReference>
<feature type="transmembrane region" description="Helical" evidence="12">
    <location>
        <begin position="837"/>
        <end position="855"/>
    </location>
</feature>
<organism evidence="16">
    <name type="scientific">Melampsora larici-populina (strain 98AG31 / pathotype 3-4-7)</name>
    <name type="common">Poplar leaf rust fungus</name>
    <dbReference type="NCBI Taxonomy" id="747676"/>
    <lineage>
        <taxon>Eukaryota</taxon>
        <taxon>Fungi</taxon>
        <taxon>Dikarya</taxon>
        <taxon>Basidiomycota</taxon>
        <taxon>Pucciniomycotina</taxon>
        <taxon>Pucciniomycetes</taxon>
        <taxon>Pucciniales</taxon>
        <taxon>Melampsoraceae</taxon>
        <taxon>Melampsora</taxon>
    </lineage>
</organism>
<dbReference type="Pfam" id="PF01644">
    <property type="entry name" value="Chitin_synth_1"/>
    <property type="match status" value="1"/>
</dbReference>
<dbReference type="GO" id="GO:0071555">
    <property type="term" value="P:cell wall organization"/>
    <property type="evidence" value="ECO:0007669"/>
    <property type="project" value="UniProtKB-KW"/>
</dbReference>
<keyword evidence="6 12" id="KW-0812">Transmembrane</keyword>
<keyword evidence="9 12" id="KW-0961">Cell wall biogenesis/degradation</keyword>
<comment type="similarity">
    <text evidence="11">Belongs to the chitin synthase family. Class III subfamily.</text>
</comment>
<evidence type="ECO:0000256" key="11">
    <source>
        <dbReference type="ARBA" id="ARBA00038055"/>
    </source>
</evidence>